<feature type="domain" description="Putative ER transporter 6TM N-terminal" evidence="2">
    <location>
        <begin position="17"/>
        <end position="83"/>
    </location>
</feature>
<evidence type="ECO:0000313" key="3">
    <source>
        <dbReference type="EMBL" id="KAG1779986.1"/>
    </source>
</evidence>
<feature type="region of interest" description="Disordered" evidence="1">
    <location>
        <begin position="89"/>
        <end position="114"/>
    </location>
</feature>
<dbReference type="InterPro" id="IPR018823">
    <property type="entry name" value="ArAE_2_N"/>
</dbReference>
<accession>A0A9P7D658</accession>
<evidence type="ECO:0000256" key="1">
    <source>
        <dbReference type="SAM" id="MobiDB-lite"/>
    </source>
</evidence>
<evidence type="ECO:0000259" key="2">
    <source>
        <dbReference type="Pfam" id="PF10337"/>
    </source>
</evidence>
<dbReference type="OrthoDB" id="2274698at2759"/>
<keyword evidence="4" id="KW-1185">Reference proteome</keyword>
<comment type="caution">
    <text evidence="3">The sequence shown here is derived from an EMBL/GenBank/DDBJ whole genome shotgun (WGS) entry which is preliminary data.</text>
</comment>
<gene>
    <name evidence="3" type="ORF">EV702DRAFT_1083943</name>
</gene>
<proteinExistence type="predicted"/>
<name>A0A9P7D658_9AGAM</name>
<protein>
    <recommendedName>
        <fullName evidence="2">Putative ER transporter 6TM N-terminal domain-containing protein</fullName>
    </recommendedName>
</protein>
<dbReference type="EMBL" id="JABBWD010000010">
    <property type="protein sequence ID" value="KAG1779986.1"/>
    <property type="molecule type" value="Genomic_DNA"/>
</dbReference>
<reference evidence="3" key="1">
    <citation type="journal article" date="2020" name="New Phytol.">
        <title>Comparative genomics reveals dynamic genome evolution in host specialist ectomycorrhizal fungi.</title>
        <authorList>
            <person name="Lofgren L.A."/>
            <person name="Nguyen N.H."/>
            <person name="Vilgalys R."/>
            <person name="Ruytinx J."/>
            <person name="Liao H.L."/>
            <person name="Branco S."/>
            <person name="Kuo A."/>
            <person name="LaButti K."/>
            <person name="Lipzen A."/>
            <person name="Andreopoulos W."/>
            <person name="Pangilinan J."/>
            <person name="Riley R."/>
            <person name="Hundley H."/>
            <person name="Na H."/>
            <person name="Barry K."/>
            <person name="Grigoriev I.V."/>
            <person name="Stajich J.E."/>
            <person name="Kennedy P.G."/>
        </authorList>
    </citation>
    <scope>NUCLEOTIDE SEQUENCE</scope>
    <source>
        <strain evidence="3">DOB743</strain>
    </source>
</reference>
<sequence length="114" mass="12659">MVPCSCHLLEDVTSSVFSYTQITDAAHKTENALPMLAAAARLLKVDIVYARFAPTDYDELHAIMRKLMVRAHGMSVYYTLIDPTRERFPVTPAASRPATPVHSRPPSPRPDVPP</sequence>
<dbReference type="Proteomes" id="UP000714275">
    <property type="component" value="Unassembled WGS sequence"/>
</dbReference>
<evidence type="ECO:0000313" key="4">
    <source>
        <dbReference type="Proteomes" id="UP000714275"/>
    </source>
</evidence>
<dbReference type="AlphaFoldDB" id="A0A9P7D658"/>
<feature type="compositionally biased region" description="Pro residues" evidence="1">
    <location>
        <begin position="103"/>
        <end position="114"/>
    </location>
</feature>
<organism evidence="3 4">
    <name type="scientific">Suillus placidus</name>
    <dbReference type="NCBI Taxonomy" id="48579"/>
    <lineage>
        <taxon>Eukaryota</taxon>
        <taxon>Fungi</taxon>
        <taxon>Dikarya</taxon>
        <taxon>Basidiomycota</taxon>
        <taxon>Agaricomycotina</taxon>
        <taxon>Agaricomycetes</taxon>
        <taxon>Agaricomycetidae</taxon>
        <taxon>Boletales</taxon>
        <taxon>Suillineae</taxon>
        <taxon>Suillaceae</taxon>
        <taxon>Suillus</taxon>
    </lineage>
</organism>
<dbReference type="Pfam" id="PF10337">
    <property type="entry name" value="ArAE_2_N"/>
    <property type="match status" value="1"/>
</dbReference>